<reference evidence="3" key="1">
    <citation type="submission" date="2016-02" db="EMBL/GenBank/DDBJ databases">
        <title>Draft genome sequence of Microdochium bolleyi, a fungal endophyte of beachgrass.</title>
        <authorList>
            <consortium name="DOE Joint Genome Institute"/>
            <person name="David A.S."/>
            <person name="May G."/>
            <person name="Haridas S."/>
            <person name="Lim J."/>
            <person name="Wang M."/>
            <person name="Labutti K."/>
            <person name="Lipzen A."/>
            <person name="Barry K."/>
            <person name="Grigoriev I.V."/>
        </authorList>
    </citation>
    <scope>NUCLEOTIDE SEQUENCE [LARGE SCALE GENOMIC DNA]</scope>
    <source>
        <strain evidence="3">J235TASD1</strain>
    </source>
</reference>
<dbReference type="AlphaFoldDB" id="A0A136J399"/>
<accession>A0A136J399</accession>
<name>A0A136J399_9PEZI</name>
<dbReference type="InParanoid" id="A0A136J399"/>
<feature type="region of interest" description="Disordered" evidence="1">
    <location>
        <begin position="130"/>
        <end position="295"/>
    </location>
</feature>
<keyword evidence="3" id="KW-1185">Reference proteome</keyword>
<evidence type="ECO:0000313" key="2">
    <source>
        <dbReference type="EMBL" id="KXJ91559.1"/>
    </source>
</evidence>
<organism evidence="2 3">
    <name type="scientific">Microdochium bolleyi</name>
    <dbReference type="NCBI Taxonomy" id="196109"/>
    <lineage>
        <taxon>Eukaryota</taxon>
        <taxon>Fungi</taxon>
        <taxon>Dikarya</taxon>
        <taxon>Ascomycota</taxon>
        <taxon>Pezizomycotina</taxon>
        <taxon>Sordariomycetes</taxon>
        <taxon>Xylariomycetidae</taxon>
        <taxon>Xylariales</taxon>
        <taxon>Microdochiaceae</taxon>
        <taxon>Microdochium</taxon>
    </lineage>
</organism>
<evidence type="ECO:0000256" key="1">
    <source>
        <dbReference type="SAM" id="MobiDB-lite"/>
    </source>
</evidence>
<dbReference type="EMBL" id="KQ964250">
    <property type="protein sequence ID" value="KXJ91559.1"/>
    <property type="molecule type" value="Genomic_DNA"/>
</dbReference>
<feature type="compositionally biased region" description="Polar residues" evidence="1">
    <location>
        <begin position="89"/>
        <end position="108"/>
    </location>
</feature>
<evidence type="ECO:0000313" key="3">
    <source>
        <dbReference type="Proteomes" id="UP000070501"/>
    </source>
</evidence>
<feature type="region of interest" description="Disordered" evidence="1">
    <location>
        <begin position="73"/>
        <end position="108"/>
    </location>
</feature>
<sequence>MSDDNDAMLTSFLDAIEEGEDAFSIPTDGMVLQQIQARKIITAVALVQEHEELLEKQLHNEFAKISREAVREQTKEAESRKKYRKQATRAKQQLNSMRDSESSGTSTSARRAMLGVLQTLAVELLHGKQELGSMKKETPVPEAHGAHRQSRTLSVGSLPEQRLPSTSKSDKGEDEEEPHPSLRGSKRHSPDNEIIKATPKKPRLQLAQPVDDSPYYDMNEDIPGVAPVDDDDEQSDYGAAYTPMPLWRRSKRASTATTVSPAASRLGEDDTRGSRRRSTKTSTYNERAYYKSIGV</sequence>
<gene>
    <name evidence="2" type="ORF">Micbo1qcDRAFT_234036</name>
</gene>
<protein>
    <submittedName>
        <fullName evidence="2">Uncharacterized protein</fullName>
    </submittedName>
</protein>
<proteinExistence type="predicted"/>
<dbReference type="Proteomes" id="UP000070501">
    <property type="component" value="Unassembled WGS sequence"/>
</dbReference>
<feature type="compositionally biased region" description="Low complexity" evidence="1">
    <location>
        <begin position="253"/>
        <end position="264"/>
    </location>
</feature>
<feature type="compositionally biased region" description="Basic and acidic residues" evidence="1">
    <location>
        <begin position="130"/>
        <end position="139"/>
    </location>
</feature>